<name>A0A7J6E0F2_CANSA</name>
<evidence type="ECO:0000313" key="2">
    <source>
        <dbReference type="EMBL" id="KAF4351893.1"/>
    </source>
</evidence>
<evidence type="ECO:0000256" key="1">
    <source>
        <dbReference type="SAM" id="MobiDB-lite"/>
    </source>
</evidence>
<organism evidence="2 3">
    <name type="scientific">Cannabis sativa</name>
    <name type="common">Hemp</name>
    <name type="synonym">Marijuana</name>
    <dbReference type="NCBI Taxonomy" id="3483"/>
    <lineage>
        <taxon>Eukaryota</taxon>
        <taxon>Viridiplantae</taxon>
        <taxon>Streptophyta</taxon>
        <taxon>Embryophyta</taxon>
        <taxon>Tracheophyta</taxon>
        <taxon>Spermatophyta</taxon>
        <taxon>Magnoliopsida</taxon>
        <taxon>eudicotyledons</taxon>
        <taxon>Gunneridae</taxon>
        <taxon>Pentapetalae</taxon>
        <taxon>rosids</taxon>
        <taxon>fabids</taxon>
        <taxon>Rosales</taxon>
        <taxon>Cannabaceae</taxon>
        <taxon>Cannabis</taxon>
    </lineage>
</organism>
<feature type="compositionally biased region" description="Gly residues" evidence="1">
    <location>
        <begin position="46"/>
        <end position="55"/>
    </location>
</feature>
<sequence length="112" mass="12137">MSSIGASCAGVYVMQKRQKEKMLRMEEERARKSGETHQDSKAATRGHGGGGGSALGKGKKVHPGNFSTQNPEGFMNLDMVTTCRVNGTIDSLLCSVPPGKPYNAHLYINIYY</sequence>
<feature type="region of interest" description="Disordered" evidence="1">
    <location>
        <begin position="20"/>
        <end position="72"/>
    </location>
</feature>
<feature type="compositionally biased region" description="Basic and acidic residues" evidence="1">
    <location>
        <begin position="20"/>
        <end position="42"/>
    </location>
</feature>
<dbReference type="AlphaFoldDB" id="A0A7J6E0F2"/>
<accession>A0A7J6E0F2</accession>
<dbReference type="PANTHER" id="PTHR34950:SF2">
    <property type="entry name" value="OS10G0364900 PROTEIN"/>
    <property type="match status" value="1"/>
</dbReference>
<dbReference type="EMBL" id="JAATIP010000326">
    <property type="protein sequence ID" value="KAF4351893.1"/>
    <property type="molecule type" value="Genomic_DNA"/>
</dbReference>
<reference evidence="2 3" key="1">
    <citation type="journal article" date="2020" name="bioRxiv">
        <title>Sequence and annotation of 42 cannabis genomes reveals extensive copy number variation in cannabinoid synthesis and pathogen resistance genes.</title>
        <authorList>
            <person name="Mckernan K.J."/>
            <person name="Helbert Y."/>
            <person name="Kane L.T."/>
            <person name="Ebling H."/>
            <person name="Zhang L."/>
            <person name="Liu B."/>
            <person name="Eaton Z."/>
            <person name="Mclaughlin S."/>
            <person name="Kingan S."/>
            <person name="Baybayan P."/>
            <person name="Concepcion G."/>
            <person name="Jordan M."/>
            <person name="Riva A."/>
            <person name="Barbazuk W."/>
            <person name="Harkins T."/>
        </authorList>
    </citation>
    <scope>NUCLEOTIDE SEQUENCE [LARGE SCALE GENOMIC DNA]</scope>
    <source>
        <strain evidence="3">cv. Jamaican Lion 4</strain>
        <tissue evidence="2">Leaf</tissue>
    </source>
</reference>
<dbReference type="Proteomes" id="UP000525078">
    <property type="component" value="Unassembled WGS sequence"/>
</dbReference>
<comment type="caution">
    <text evidence="2">The sequence shown here is derived from an EMBL/GenBank/DDBJ whole genome shotgun (WGS) entry which is preliminary data.</text>
</comment>
<gene>
    <name evidence="2" type="ORF">F8388_020454</name>
</gene>
<dbReference type="PANTHER" id="PTHR34950">
    <property type="entry name" value="OS04G0457400 PROTEIN"/>
    <property type="match status" value="1"/>
</dbReference>
<protein>
    <submittedName>
        <fullName evidence="2">Uncharacterized protein</fullName>
    </submittedName>
</protein>
<proteinExistence type="predicted"/>
<evidence type="ECO:0000313" key="3">
    <source>
        <dbReference type="Proteomes" id="UP000525078"/>
    </source>
</evidence>